<keyword evidence="3 5" id="KW-1133">Transmembrane helix</keyword>
<evidence type="ECO:0000256" key="5">
    <source>
        <dbReference type="SAM" id="Phobius"/>
    </source>
</evidence>
<gene>
    <name evidence="7" type="ORF">PFLmoz3_05368</name>
</gene>
<dbReference type="EMBL" id="LCYA01000145">
    <property type="protein sequence ID" value="KWV84961.1"/>
    <property type="molecule type" value="Genomic_DNA"/>
</dbReference>
<comment type="subcellular location">
    <subcellularLocation>
        <location evidence="1">Membrane</location>
        <topology evidence="1">Multi-pass membrane protein</topology>
    </subcellularLocation>
</comment>
<feature type="domain" description="O-antigen ligase-related" evidence="6">
    <location>
        <begin position="121"/>
        <end position="275"/>
    </location>
</feature>
<dbReference type="Proteomes" id="UP000061348">
    <property type="component" value="Unassembled WGS sequence"/>
</dbReference>
<evidence type="ECO:0000256" key="3">
    <source>
        <dbReference type="ARBA" id="ARBA00022989"/>
    </source>
</evidence>
<accession>A0A109LCH4</accession>
<feature type="transmembrane region" description="Helical" evidence="5">
    <location>
        <begin position="114"/>
        <end position="131"/>
    </location>
</feature>
<protein>
    <submittedName>
        <fullName evidence="7">O-Antigen ligase</fullName>
    </submittedName>
</protein>
<feature type="transmembrane region" description="Helical" evidence="5">
    <location>
        <begin position="298"/>
        <end position="316"/>
    </location>
</feature>
<feature type="transmembrane region" description="Helical" evidence="5">
    <location>
        <begin position="31"/>
        <end position="49"/>
    </location>
</feature>
<keyword evidence="4 5" id="KW-0472">Membrane</keyword>
<feature type="transmembrane region" description="Helical" evidence="5">
    <location>
        <begin position="259"/>
        <end position="277"/>
    </location>
</feature>
<name>A0A109LCH4_PSEFL</name>
<evidence type="ECO:0000256" key="4">
    <source>
        <dbReference type="ARBA" id="ARBA00023136"/>
    </source>
</evidence>
<dbReference type="AlphaFoldDB" id="A0A109LCH4"/>
<reference evidence="7 8" key="1">
    <citation type="submission" date="2015-05" db="EMBL/GenBank/DDBJ databases">
        <title>A genomic and transcriptomic approach to investigate the blue pigment phenotype in Pseudomonas fluorescens.</title>
        <authorList>
            <person name="Andreani N.A."/>
            <person name="Cardazzo B."/>
        </authorList>
    </citation>
    <scope>NUCLEOTIDE SEQUENCE [LARGE SCALE GENOMIC DNA]</scope>
    <source>
        <strain evidence="7 8">Ps_22</strain>
    </source>
</reference>
<dbReference type="Pfam" id="PF04932">
    <property type="entry name" value="Wzy_C"/>
    <property type="match status" value="1"/>
</dbReference>
<dbReference type="InterPro" id="IPR007016">
    <property type="entry name" value="O-antigen_ligase-rel_domated"/>
</dbReference>
<evidence type="ECO:0000313" key="7">
    <source>
        <dbReference type="EMBL" id="KWV84961.1"/>
    </source>
</evidence>
<organism evidence="7 8">
    <name type="scientific">Pseudomonas fluorescens</name>
    <dbReference type="NCBI Taxonomy" id="294"/>
    <lineage>
        <taxon>Bacteria</taxon>
        <taxon>Pseudomonadati</taxon>
        <taxon>Pseudomonadota</taxon>
        <taxon>Gammaproteobacteria</taxon>
        <taxon>Pseudomonadales</taxon>
        <taxon>Pseudomonadaceae</taxon>
        <taxon>Pseudomonas</taxon>
    </lineage>
</organism>
<evidence type="ECO:0000259" key="6">
    <source>
        <dbReference type="Pfam" id="PF04932"/>
    </source>
</evidence>
<dbReference type="PANTHER" id="PTHR37422">
    <property type="entry name" value="TEICHURONIC ACID BIOSYNTHESIS PROTEIN TUAE"/>
    <property type="match status" value="1"/>
</dbReference>
<comment type="caution">
    <text evidence="7">The sequence shown here is derived from an EMBL/GenBank/DDBJ whole genome shotgun (WGS) entry which is preliminary data.</text>
</comment>
<evidence type="ECO:0000256" key="1">
    <source>
        <dbReference type="ARBA" id="ARBA00004141"/>
    </source>
</evidence>
<evidence type="ECO:0000313" key="8">
    <source>
        <dbReference type="Proteomes" id="UP000061348"/>
    </source>
</evidence>
<dbReference type="InterPro" id="IPR051533">
    <property type="entry name" value="WaaL-like"/>
</dbReference>
<feature type="transmembrane region" description="Helical" evidence="5">
    <location>
        <begin position="162"/>
        <end position="180"/>
    </location>
</feature>
<sequence length="366" mass="41096">MAFFFKPYLIYLLGRSLAEVNLNPEKFNRNLIYFITFTAFAATIDAILFKGHVTTFVEFERIPGEVIYGGVFDPTFFGLKFHGSNGINGIAVFFSVAFMICLSLGVIMKPKRSLRLVSYIGMMCSLILVLGSGSRQAALGLVVSCLCCFFAGKMTTRRTIKVFFYIVFSLFSCATIVILFSDYFSELFAKILIMIDNIYSGNWDGVSSGRLGLYVILIEDLIKSPLFGTGFSGYGIFDSELGYFDNDVSTSGYTPHNQYLGALWKMGGIAGIFYLIFLWKIIKPFFKAQQEDEYQKRFYIAMMVIIIPFFTVFNMFQDGLSSPSTGPIFLLIVGFYWRHAVNLNLHKSISKNALPDPCLIPSGQPA</sequence>
<evidence type="ECO:0000256" key="2">
    <source>
        <dbReference type="ARBA" id="ARBA00022692"/>
    </source>
</evidence>
<dbReference type="RefSeq" id="WP_060765110.1">
    <property type="nucleotide sequence ID" value="NZ_LCYA01000145.1"/>
</dbReference>
<feature type="transmembrane region" description="Helical" evidence="5">
    <location>
        <begin position="137"/>
        <end position="155"/>
    </location>
</feature>
<proteinExistence type="predicted"/>
<dbReference type="PANTHER" id="PTHR37422:SF17">
    <property type="entry name" value="O-ANTIGEN LIGASE"/>
    <property type="match status" value="1"/>
</dbReference>
<keyword evidence="7" id="KW-0436">Ligase</keyword>
<keyword evidence="2 5" id="KW-0812">Transmembrane</keyword>
<feature type="transmembrane region" description="Helical" evidence="5">
    <location>
        <begin position="86"/>
        <end position="107"/>
    </location>
</feature>
<dbReference type="PATRIC" id="fig|294.194.peg.5951"/>
<dbReference type="GO" id="GO:0016874">
    <property type="term" value="F:ligase activity"/>
    <property type="evidence" value="ECO:0007669"/>
    <property type="project" value="UniProtKB-KW"/>
</dbReference>
<dbReference type="GO" id="GO:0016020">
    <property type="term" value="C:membrane"/>
    <property type="evidence" value="ECO:0007669"/>
    <property type="project" value="UniProtKB-SubCell"/>
</dbReference>